<name>A0A9P4JGR6_9PLEO</name>
<dbReference type="Pfam" id="PF00300">
    <property type="entry name" value="His_Phos_1"/>
    <property type="match status" value="1"/>
</dbReference>
<dbReference type="Gene3D" id="3.40.50.1240">
    <property type="entry name" value="Phosphoglycerate mutase-like"/>
    <property type="match status" value="1"/>
</dbReference>
<gene>
    <name evidence="2" type="ORF">GQ43DRAFT_127369</name>
</gene>
<feature type="compositionally biased region" description="Basic and acidic residues" evidence="1">
    <location>
        <begin position="259"/>
        <end position="273"/>
    </location>
</feature>
<comment type="caution">
    <text evidence="2">The sequence shown here is derived from an EMBL/GenBank/DDBJ whole genome shotgun (WGS) entry which is preliminary data.</text>
</comment>
<proteinExistence type="predicted"/>
<evidence type="ECO:0000313" key="2">
    <source>
        <dbReference type="EMBL" id="KAF2199143.1"/>
    </source>
</evidence>
<dbReference type="EMBL" id="ML994093">
    <property type="protein sequence ID" value="KAF2199143.1"/>
    <property type="molecule type" value="Genomic_DNA"/>
</dbReference>
<dbReference type="InterPro" id="IPR029033">
    <property type="entry name" value="His_PPase_superfam"/>
</dbReference>
<dbReference type="SUPFAM" id="SSF53254">
    <property type="entry name" value="Phosphoglycerate mutase-like"/>
    <property type="match status" value="1"/>
</dbReference>
<dbReference type="PANTHER" id="PTHR48100">
    <property type="entry name" value="BROAD-SPECIFICITY PHOSPHATASE YOR283W-RELATED"/>
    <property type="match status" value="1"/>
</dbReference>
<evidence type="ECO:0000313" key="3">
    <source>
        <dbReference type="Proteomes" id="UP000799536"/>
    </source>
</evidence>
<feature type="region of interest" description="Disordered" evidence="1">
    <location>
        <begin position="259"/>
        <end position="306"/>
    </location>
</feature>
<evidence type="ECO:0000256" key="1">
    <source>
        <dbReference type="SAM" id="MobiDB-lite"/>
    </source>
</evidence>
<dbReference type="AlphaFoldDB" id="A0A9P4JGR6"/>
<dbReference type="PANTHER" id="PTHR48100:SF24">
    <property type="entry name" value="PHOSPHOGLYCERATE MUTASE"/>
    <property type="match status" value="1"/>
</dbReference>
<dbReference type="OrthoDB" id="496981at2759"/>
<dbReference type="GO" id="GO:0005737">
    <property type="term" value="C:cytoplasm"/>
    <property type="evidence" value="ECO:0007669"/>
    <property type="project" value="TreeGrafter"/>
</dbReference>
<organism evidence="2 3">
    <name type="scientific">Delitschia confertaspora ATCC 74209</name>
    <dbReference type="NCBI Taxonomy" id="1513339"/>
    <lineage>
        <taxon>Eukaryota</taxon>
        <taxon>Fungi</taxon>
        <taxon>Dikarya</taxon>
        <taxon>Ascomycota</taxon>
        <taxon>Pezizomycotina</taxon>
        <taxon>Dothideomycetes</taxon>
        <taxon>Pleosporomycetidae</taxon>
        <taxon>Pleosporales</taxon>
        <taxon>Delitschiaceae</taxon>
        <taxon>Delitschia</taxon>
    </lineage>
</organism>
<protein>
    <submittedName>
        <fullName evidence="2">Phosphoglycerate mutase-like protein</fullName>
    </submittedName>
</protein>
<keyword evidence="3" id="KW-1185">Reference proteome</keyword>
<dbReference type="InterPro" id="IPR050275">
    <property type="entry name" value="PGM_Phosphatase"/>
</dbReference>
<accession>A0A9P4JGR6</accession>
<dbReference type="GO" id="GO:0016791">
    <property type="term" value="F:phosphatase activity"/>
    <property type="evidence" value="ECO:0007669"/>
    <property type="project" value="TreeGrafter"/>
</dbReference>
<dbReference type="Proteomes" id="UP000799536">
    <property type="component" value="Unassembled WGS sequence"/>
</dbReference>
<dbReference type="SMART" id="SM00855">
    <property type="entry name" value="PGAM"/>
    <property type="match status" value="1"/>
</dbReference>
<reference evidence="2" key="1">
    <citation type="journal article" date="2020" name="Stud. Mycol.">
        <title>101 Dothideomycetes genomes: a test case for predicting lifestyles and emergence of pathogens.</title>
        <authorList>
            <person name="Haridas S."/>
            <person name="Albert R."/>
            <person name="Binder M."/>
            <person name="Bloem J."/>
            <person name="Labutti K."/>
            <person name="Salamov A."/>
            <person name="Andreopoulos B."/>
            <person name="Baker S."/>
            <person name="Barry K."/>
            <person name="Bills G."/>
            <person name="Bluhm B."/>
            <person name="Cannon C."/>
            <person name="Castanera R."/>
            <person name="Culley D."/>
            <person name="Daum C."/>
            <person name="Ezra D."/>
            <person name="Gonzalez J."/>
            <person name="Henrissat B."/>
            <person name="Kuo A."/>
            <person name="Liang C."/>
            <person name="Lipzen A."/>
            <person name="Lutzoni F."/>
            <person name="Magnuson J."/>
            <person name="Mondo S."/>
            <person name="Nolan M."/>
            <person name="Ohm R."/>
            <person name="Pangilinan J."/>
            <person name="Park H.-J."/>
            <person name="Ramirez L."/>
            <person name="Alfaro M."/>
            <person name="Sun H."/>
            <person name="Tritt A."/>
            <person name="Yoshinaga Y."/>
            <person name="Zwiers L.-H."/>
            <person name="Turgeon B."/>
            <person name="Goodwin S."/>
            <person name="Spatafora J."/>
            <person name="Crous P."/>
            <person name="Grigoriev I."/>
        </authorList>
    </citation>
    <scope>NUCLEOTIDE SEQUENCE</scope>
    <source>
        <strain evidence="2">ATCC 74209</strain>
    </source>
</reference>
<dbReference type="CDD" id="cd07067">
    <property type="entry name" value="HP_PGM_like"/>
    <property type="match status" value="1"/>
</dbReference>
<dbReference type="InterPro" id="IPR013078">
    <property type="entry name" value="His_Pase_superF_clade-1"/>
</dbReference>
<sequence>MVRVLALRSVPNLWRNEDSHPRVPWLHNILTYNCSVHLKFLRLFIMPPTLLLIRHAQALHNVSNDWTIHDPPLSELGRQQCAELQQSLKASKIADEVDLIVVSSMRRTLETAVLGLDWLINDKKIKVLPNAGWQENADKPCDTGSAISVMEKEFPQLDFSQVDPRYPDKTTDIDNNPYAYTKQAIMARGQMVLKELYSRPEKVIAVVSHSGFLRTAVCNRRFFNADWRVFDYDEDAMRQSRQKGEGADSTGRFILKEWKETEEKGGGMGRSEKGIFTNFSADFPPDPPKIPETGEVTEENPVPGAN</sequence>